<evidence type="ECO:0000313" key="7">
    <source>
        <dbReference type="EMBL" id="KAK4523323.1"/>
    </source>
</evidence>
<proteinExistence type="predicted"/>
<keyword evidence="2" id="KW-0863">Zinc-finger</keyword>
<keyword evidence="4" id="KW-0539">Nucleus</keyword>
<feature type="compositionally biased region" description="Polar residues" evidence="5">
    <location>
        <begin position="158"/>
        <end position="171"/>
    </location>
</feature>
<feature type="region of interest" description="Disordered" evidence="5">
    <location>
        <begin position="686"/>
        <end position="705"/>
    </location>
</feature>
<dbReference type="EMBL" id="JANCYU010000013">
    <property type="protein sequence ID" value="KAK4523323.1"/>
    <property type="molecule type" value="Genomic_DNA"/>
</dbReference>
<dbReference type="CDD" id="cd21538">
    <property type="entry name" value="SPOC_TFIIS"/>
    <property type="match status" value="1"/>
</dbReference>
<dbReference type="GO" id="GO:0008270">
    <property type="term" value="F:zinc ion binding"/>
    <property type="evidence" value="ECO:0007669"/>
    <property type="project" value="UniProtKB-KW"/>
</dbReference>
<feature type="compositionally biased region" description="Basic and acidic residues" evidence="5">
    <location>
        <begin position="145"/>
        <end position="155"/>
    </location>
</feature>
<keyword evidence="1" id="KW-0479">Metal-binding</keyword>
<evidence type="ECO:0000256" key="1">
    <source>
        <dbReference type="ARBA" id="ARBA00022723"/>
    </source>
</evidence>
<evidence type="ECO:0000256" key="2">
    <source>
        <dbReference type="ARBA" id="ARBA00022771"/>
    </source>
</evidence>
<dbReference type="PANTHER" id="PTHR11477">
    <property type="entry name" value="TRANSCRIPTION FACTOR S-II ZINC FINGER DOMAIN-CONTAINING PROTEIN"/>
    <property type="match status" value="1"/>
</dbReference>
<feature type="compositionally biased region" description="Low complexity" evidence="5">
    <location>
        <begin position="124"/>
        <end position="141"/>
    </location>
</feature>
<feature type="compositionally biased region" description="Polar residues" evidence="5">
    <location>
        <begin position="634"/>
        <end position="660"/>
    </location>
</feature>
<dbReference type="GO" id="GO:0005634">
    <property type="term" value="C:nucleus"/>
    <property type="evidence" value="ECO:0007669"/>
    <property type="project" value="TreeGrafter"/>
</dbReference>
<feature type="region of interest" description="Disordered" evidence="5">
    <location>
        <begin position="110"/>
        <end position="171"/>
    </location>
</feature>
<gene>
    <name evidence="7" type="ORF">GAYE_PCTG50G1217</name>
</gene>
<dbReference type="PROSITE" id="PS51321">
    <property type="entry name" value="TFIIS_CENTRAL"/>
    <property type="match status" value="1"/>
</dbReference>
<accession>A0AAV9I3R1</accession>
<dbReference type="Pfam" id="PF07500">
    <property type="entry name" value="TFIIS_M"/>
    <property type="match status" value="1"/>
</dbReference>
<evidence type="ECO:0000313" key="8">
    <source>
        <dbReference type="Proteomes" id="UP001300502"/>
    </source>
</evidence>
<comment type="caution">
    <text evidence="7">The sequence shown here is derived from an EMBL/GenBank/DDBJ whole genome shotgun (WGS) entry which is preliminary data.</text>
</comment>
<dbReference type="AlphaFoldDB" id="A0AAV9I3R1"/>
<protein>
    <recommendedName>
        <fullName evidence="6">TFIIS central domain-containing protein</fullName>
    </recommendedName>
</protein>
<keyword evidence="8" id="KW-1185">Reference proteome</keyword>
<dbReference type="Pfam" id="PF07744">
    <property type="entry name" value="SPOC"/>
    <property type="match status" value="1"/>
</dbReference>
<organism evidence="7 8">
    <name type="scientific">Galdieria yellowstonensis</name>
    <dbReference type="NCBI Taxonomy" id="3028027"/>
    <lineage>
        <taxon>Eukaryota</taxon>
        <taxon>Rhodophyta</taxon>
        <taxon>Bangiophyceae</taxon>
        <taxon>Galdieriales</taxon>
        <taxon>Galdieriaceae</taxon>
        <taxon>Galdieria</taxon>
    </lineage>
</organism>
<evidence type="ECO:0000259" key="6">
    <source>
        <dbReference type="PROSITE" id="PS51321"/>
    </source>
</evidence>
<dbReference type="InterPro" id="IPR003618">
    <property type="entry name" value="TFIIS_cen_dom"/>
</dbReference>
<feature type="domain" description="TFIIS central" evidence="6">
    <location>
        <begin position="181"/>
        <end position="298"/>
    </location>
</feature>
<dbReference type="GO" id="GO:0006351">
    <property type="term" value="P:DNA-templated transcription"/>
    <property type="evidence" value="ECO:0007669"/>
    <property type="project" value="InterPro"/>
</dbReference>
<dbReference type="InterPro" id="IPR012921">
    <property type="entry name" value="SPOC_C"/>
</dbReference>
<feature type="region of interest" description="Disordered" evidence="5">
    <location>
        <begin position="593"/>
        <end position="661"/>
    </location>
</feature>
<keyword evidence="3" id="KW-0862">Zinc</keyword>
<reference evidence="7 8" key="1">
    <citation type="submission" date="2022-07" db="EMBL/GenBank/DDBJ databases">
        <title>Genome-wide signatures of adaptation to extreme environments.</title>
        <authorList>
            <person name="Cho C.H."/>
            <person name="Yoon H.S."/>
        </authorList>
    </citation>
    <scope>NUCLEOTIDE SEQUENCE [LARGE SCALE GENOMIC DNA]</scope>
    <source>
        <strain evidence="7 8">108.79 E11</strain>
    </source>
</reference>
<dbReference type="SUPFAM" id="SSF46942">
    <property type="entry name" value="Elongation factor TFIIS domain 2"/>
    <property type="match status" value="1"/>
</dbReference>
<sequence>MVGGLESKRTKRKREDKTLQENLPKDWFWVWWPDSGWWKVRITEVEEEEWYWPGTQEPLDTPILPLTISYDSHKTGNTCFIEQVLWHDGVLYDQEGEEKISYCLSPPQENVANNSENQPKDIIGTSPSSPSANSSETGSTSLDKMVTEKNKDKVHPNTKVTKASTSPRKNSFMQEKVAENLREKAKNVLSQTLLENIEEANVETDKTHIEKIAVDIEQALFQKYFKADYLAQLRSITFNLRGKRNLELKRAIVVAEISPTRLAEMTADELASKSMREERRRREQESFARAVIRDPTEVGIVKGLNTTEVVPQRSEEKYEMEQVFQKETALLQGENAEVQLEGAESEAQTCSSPVSGELIHEEESNQNEPTMIKDKFEQNNNMEVQQSSNTTVGNFQLPMFNGLDDKFQQFATSVGEPERPCRSILRGSTTEAIRSKKRTAVWQGDISFEETISFQAMAFYLVGPNNYAILPEQMNIIGRTELGSTIEFVKGLEHSTSREFSVVYFKPRSAGDESGFKELVDFLSRRRRAGVLFQTGQSEAYILPPGKLASHIHDYGRERVLGVIVTRKTALQERPVLSLNKQVNIAESDHVSFQSSQDGALNEESKDSVSLDTRPIQLSPEVSKQVAVSEPEKQSSSPAVATTDIPTNTSPKKGLVNSNITEERHKILPGLPKEPQLASVLGFRSLPGIPGLNKAQESDKGSLPK</sequence>
<evidence type="ECO:0000256" key="3">
    <source>
        <dbReference type="ARBA" id="ARBA00022833"/>
    </source>
</evidence>
<dbReference type="Gene3D" id="1.10.472.30">
    <property type="entry name" value="Transcription elongation factor S-II, central domain"/>
    <property type="match status" value="1"/>
</dbReference>
<evidence type="ECO:0000256" key="4">
    <source>
        <dbReference type="ARBA" id="ARBA00023242"/>
    </source>
</evidence>
<dbReference type="SMART" id="SM00510">
    <property type="entry name" value="TFS2M"/>
    <property type="match status" value="1"/>
</dbReference>
<evidence type="ECO:0000256" key="5">
    <source>
        <dbReference type="SAM" id="MobiDB-lite"/>
    </source>
</evidence>
<dbReference type="InterPro" id="IPR036575">
    <property type="entry name" value="TFIIS_cen_dom_sf"/>
</dbReference>
<dbReference type="PANTHER" id="PTHR11477:SF0">
    <property type="entry name" value="IP08861P-RELATED"/>
    <property type="match status" value="1"/>
</dbReference>
<dbReference type="Proteomes" id="UP001300502">
    <property type="component" value="Unassembled WGS sequence"/>
</dbReference>
<feature type="compositionally biased region" description="Basic and acidic residues" evidence="5">
    <location>
        <begin position="696"/>
        <end position="705"/>
    </location>
</feature>
<name>A0AAV9I3R1_9RHOD</name>